<sequence length="100" mass="10697">MGCLADSLSPSWAVLVPCWFLRPSSTISARTTTWITCHCDCGLDCGQHSSCWCSLLSTPALLSATSLGSRRKTLPPSFRLSSSTRPLKTSSRSGTSIQST</sequence>
<name>A0A6B0UEU6_IXORI</name>
<dbReference type="AlphaFoldDB" id="A0A6B0UEU6"/>
<proteinExistence type="predicted"/>
<feature type="compositionally biased region" description="Polar residues" evidence="1">
    <location>
        <begin position="79"/>
        <end position="100"/>
    </location>
</feature>
<feature type="region of interest" description="Disordered" evidence="1">
    <location>
        <begin position="69"/>
        <end position="100"/>
    </location>
</feature>
<protein>
    <submittedName>
        <fullName evidence="2">Putative secreted protein</fullName>
    </submittedName>
</protein>
<evidence type="ECO:0000256" key="1">
    <source>
        <dbReference type="SAM" id="MobiDB-lite"/>
    </source>
</evidence>
<dbReference type="EMBL" id="GIFC01005967">
    <property type="protein sequence ID" value="MXU88050.1"/>
    <property type="molecule type" value="Transcribed_RNA"/>
</dbReference>
<evidence type="ECO:0000313" key="2">
    <source>
        <dbReference type="EMBL" id="MXU88050.1"/>
    </source>
</evidence>
<organism evidence="2">
    <name type="scientific">Ixodes ricinus</name>
    <name type="common">Common tick</name>
    <name type="synonym">Acarus ricinus</name>
    <dbReference type="NCBI Taxonomy" id="34613"/>
    <lineage>
        <taxon>Eukaryota</taxon>
        <taxon>Metazoa</taxon>
        <taxon>Ecdysozoa</taxon>
        <taxon>Arthropoda</taxon>
        <taxon>Chelicerata</taxon>
        <taxon>Arachnida</taxon>
        <taxon>Acari</taxon>
        <taxon>Parasitiformes</taxon>
        <taxon>Ixodida</taxon>
        <taxon>Ixodoidea</taxon>
        <taxon>Ixodidae</taxon>
        <taxon>Ixodinae</taxon>
        <taxon>Ixodes</taxon>
    </lineage>
</organism>
<reference evidence="2" key="1">
    <citation type="submission" date="2019-12" db="EMBL/GenBank/DDBJ databases">
        <title>An insight into the sialome of adult female Ixodes ricinus ticks feeding for 6 days.</title>
        <authorList>
            <person name="Perner J."/>
            <person name="Ribeiro J.M.C."/>
        </authorList>
    </citation>
    <scope>NUCLEOTIDE SEQUENCE</scope>
    <source>
        <strain evidence="2">Semi-engorged</strain>
        <tissue evidence="2">Salivary glands</tissue>
    </source>
</reference>
<accession>A0A6B0UEU6</accession>